<dbReference type="AlphaFoldDB" id="R7VK62"/>
<dbReference type="InterPro" id="IPR000863">
    <property type="entry name" value="Sulfotransferase_dom"/>
</dbReference>
<name>R7VK62_CAPTE</name>
<dbReference type="PANTHER" id="PTHR45964">
    <property type="entry name" value="WSCD FAMILY MEMBER CG9164"/>
    <property type="match status" value="1"/>
</dbReference>
<sequence>MQLADNVGFYTGAIYRDPSLKAGFPGEGKRSRDCIAIKTHWPWYKGDIDNVPYERVVLILREPLAAITAEFKRHSGGHTAQPKKVDPKVWRNYVEEQLLRNLKFHQFWFSLAETRKQDLFILFYEDLKLTPRRALSNLGHFLGTTDYSRHLDCVLKNSEGSYHRKATVDPFKDLDSFPLRIAGLKFHLNQMVNNCTSQGRCVTSGTTHY</sequence>
<dbReference type="Pfam" id="PF00685">
    <property type="entry name" value="Sulfotransfer_1"/>
    <property type="match status" value="1"/>
</dbReference>
<comment type="similarity">
    <text evidence="1">Belongs to the WSCD family.</text>
</comment>
<keyword evidence="5" id="KW-1185">Reference proteome</keyword>
<dbReference type="InterPro" id="IPR027417">
    <property type="entry name" value="P-loop_NTPase"/>
</dbReference>
<dbReference type="STRING" id="283909.R7VK62"/>
<accession>R7VK62</accession>
<evidence type="ECO:0000313" key="5">
    <source>
        <dbReference type="Proteomes" id="UP000014760"/>
    </source>
</evidence>
<protein>
    <recommendedName>
        <fullName evidence="2">Sulfotransferase domain-containing protein</fullName>
    </recommendedName>
</protein>
<dbReference type="PANTHER" id="PTHR45964:SF5">
    <property type="entry name" value="WSCD FAMILY MEMBER CG9164"/>
    <property type="match status" value="1"/>
</dbReference>
<feature type="domain" description="Sulfotransferase" evidence="2">
    <location>
        <begin position="36"/>
        <end position="157"/>
    </location>
</feature>
<organism evidence="3">
    <name type="scientific">Capitella teleta</name>
    <name type="common">Polychaete worm</name>
    <dbReference type="NCBI Taxonomy" id="283909"/>
    <lineage>
        <taxon>Eukaryota</taxon>
        <taxon>Metazoa</taxon>
        <taxon>Spiralia</taxon>
        <taxon>Lophotrochozoa</taxon>
        <taxon>Annelida</taxon>
        <taxon>Polychaeta</taxon>
        <taxon>Sedentaria</taxon>
        <taxon>Scolecida</taxon>
        <taxon>Capitellidae</taxon>
        <taxon>Capitella</taxon>
    </lineage>
</organism>
<evidence type="ECO:0000256" key="1">
    <source>
        <dbReference type="ARBA" id="ARBA00010236"/>
    </source>
</evidence>
<proteinExistence type="inferred from homology"/>
<dbReference type="EMBL" id="AMQN01004294">
    <property type="status" value="NOT_ANNOTATED_CDS"/>
    <property type="molecule type" value="Genomic_DNA"/>
</dbReference>
<dbReference type="GO" id="GO:0008146">
    <property type="term" value="F:sulfotransferase activity"/>
    <property type="evidence" value="ECO:0007669"/>
    <property type="project" value="InterPro"/>
</dbReference>
<dbReference type="Proteomes" id="UP000014760">
    <property type="component" value="Unassembled WGS sequence"/>
</dbReference>
<dbReference type="HOGENOM" id="CLU_1316518_0_0_1"/>
<dbReference type="SUPFAM" id="SSF52540">
    <property type="entry name" value="P-loop containing nucleoside triphosphate hydrolases"/>
    <property type="match status" value="1"/>
</dbReference>
<evidence type="ECO:0000313" key="3">
    <source>
        <dbReference type="EMBL" id="ELU16510.1"/>
    </source>
</evidence>
<dbReference type="InterPro" id="IPR051589">
    <property type="entry name" value="Sialate-O-sulfotransferase"/>
</dbReference>
<dbReference type="EnsemblMetazoa" id="CapteT185472">
    <property type="protein sequence ID" value="CapteP185472"/>
    <property type="gene ID" value="CapteG185472"/>
</dbReference>
<evidence type="ECO:0000313" key="4">
    <source>
        <dbReference type="EnsemblMetazoa" id="CapteP185472"/>
    </source>
</evidence>
<reference evidence="3 5" key="2">
    <citation type="journal article" date="2013" name="Nature">
        <title>Insights into bilaterian evolution from three spiralian genomes.</title>
        <authorList>
            <person name="Simakov O."/>
            <person name="Marletaz F."/>
            <person name="Cho S.J."/>
            <person name="Edsinger-Gonzales E."/>
            <person name="Havlak P."/>
            <person name="Hellsten U."/>
            <person name="Kuo D.H."/>
            <person name="Larsson T."/>
            <person name="Lv J."/>
            <person name="Arendt D."/>
            <person name="Savage R."/>
            <person name="Osoegawa K."/>
            <person name="de Jong P."/>
            <person name="Grimwood J."/>
            <person name="Chapman J.A."/>
            <person name="Shapiro H."/>
            <person name="Aerts A."/>
            <person name="Otillar R.P."/>
            <person name="Terry A.Y."/>
            <person name="Boore J.L."/>
            <person name="Grigoriev I.V."/>
            <person name="Lindberg D.R."/>
            <person name="Seaver E.C."/>
            <person name="Weisblat D.A."/>
            <person name="Putnam N.H."/>
            <person name="Rokhsar D.S."/>
        </authorList>
    </citation>
    <scope>NUCLEOTIDE SEQUENCE</scope>
    <source>
        <strain evidence="3 5">I ESC-2004</strain>
    </source>
</reference>
<reference evidence="4" key="3">
    <citation type="submission" date="2015-06" db="UniProtKB">
        <authorList>
            <consortium name="EnsemblMetazoa"/>
        </authorList>
    </citation>
    <scope>IDENTIFICATION</scope>
</reference>
<dbReference type="OrthoDB" id="5985073at2759"/>
<reference evidence="5" key="1">
    <citation type="submission" date="2012-12" db="EMBL/GenBank/DDBJ databases">
        <authorList>
            <person name="Hellsten U."/>
            <person name="Grimwood J."/>
            <person name="Chapman J.A."/>
            <person name="Shapiro H."/>
            <person name="Aerts A."/>
            <person name="Otillar R.P."/>
            <person name="Terry A.Y."/>
            <person name="Boore J.L."/>
            <person name="Simakov O."/>
            <person name="Marletaz F."/>
            <person name="Cho S.-J."/>
            <person name="Edsinger-Gonzales E."/>
            <person name="Havlak P."/>
            <person name="Kuo D.-H."/>
            <person name="Larsson T."/>
            <person name="Lv J."/>
            <person name="Arendt D."/>
            <person name="Savage R."/>
            <person name="Osoegawa K."/>
            <person name="de Jong P."/>
            <person name="Lindberg D.R."/>
            <person name="Seaver E.C."/>
            <person name="Weisblat D.A."/>
            <person name="Putnam N.H."/>
            <person name="Grigoriev I.V."/>
            <person name="Rokhsar D.S."/>
        </authorList>
    </citation>
    <scope>NUCLEOTIDE SEQUENCE</scope>
    <source>
        <strain evidence="5">I ESC-2004</strain>
    </source>
</reference>
<gene>
    <name evidence="3" type="ORF">CAPTEDRAFT_185472</name>
</gene>
<evidence type="ECO:0000259" key="2">
    <source>
        <dbReference type="Pfam" id="PF00685"/>
    </source>
</evidence>
<dbReference type="EMBL" id="KB293112">
    <property type="protein sequence ID" value="ELU16510.1"/>
    <property type="molecule type" value="Genomic_DNA"/>
</dbReference>
<dbReference type="Gene3D" id="3.40.50.300">
    <property type="entry name" value="P-loop containing nucleotide triphosphate hydrolases"/>
    <property type="match status" value="1"/>
</dbReference>